<dbReference type="PROSITE" id="PS00409">
    <property type="entry name" value="PROKAR_NTER_METHYL"/>
    <property type="match status" value="1"/>
</dbReference>
<keyword evidence="1" id="KW-0472">Membrane</keyword>
<organism evidence="2 3">
    <name type="scientific">Parashewanella curva</name>
    <dbReference type="NCBI Taxonomy" id="2338552"/>
    <lineage>
        <taxon>Bacteria</taxon>
        <taxon>Pseudomonadati</taxon>
        <taxon>Pseudomonadota</taxon>
        <taxon>Gammaproteobacteria</taxon>
        <taxon>Alteromonadales</taxon>
        <taxon>Shewanellaceae</taxon>
        <taxon>Parashewanella</taxon>
    </lineage>
</organism>
<dbReference type="PANTHER" id="PTHR30093">
    <property type="entry name" value="GENERAL SECRETION PATHWAY PROTEIN G"/>
    <property type="match status" value="1"/>
</dbReference>
<evidence type="ECO:0000256" key="1">
    <source>
        <dbReference type="SAM" id="Phobius"/>
    </source>
</evidence>
<keyword evidence="1" id="KW-0812">Transmembrane</keyword>
<accession>A0A3L8PW00</accession>
<dbReference type="NCBIfam" id="TIGR02532">
    <property type="entry name" value="IV_pilin_GFxxxE"/>
    <property type="match status" value="1"/>
</dbReference>
<dbReference type="InterPro" id="IPR012902">
    <property type="entry name" value="N_methyl_site"/>
</dbReference>
<dbReference type="AlphaFoldDB" id="A0A3L8PW00"/>
<dbReference type="Gene3D" id="3.30.700.10">
    <property type="entry name" value="Glycoprotein, Type 4 Pilin"/>
    <property type="match status" value="1"/>
</dbReference>
<dbReference type="SUPFAM" id="SSF54523">
    <property type="entry name" value="Pili subunits"/>
    <property type="match status" value="1"/>
</dbReference>
<sequence length="183" mass="19540">MMFDLKVAVNRSEKGFTLIELVMVIVIVGIISIVALPKFMDFKRDARIAAIERLAASMKSAAEMAHAKAVMKGIGKQYIASVDIDGIQVSFVNQYPYQESRGILRLLDRDIAGYGSGSNNTTHDLVFHGSSGFVVGFGELSGDGTNGTPATSPESTNCFIRYKTGVPSAPLDSPEVSVITSGC</sequence>
<protein>
    <submittedName>
        <fullName evidence="2">Prepilin-type N-terminal cleavage/methylation domain-containing protein</fullName>
    </submittedName>
</protein>
<evidence type="ECO:0000313" key="2">
    <source>
        <dbReference type="EMBL" id="RLV59617.1"/>
    </source>
</evidence>
<keyword evidence="3" id="KW-1185">Reference proteome</keyword>
<feature type="transmembrane region" description="Helical" evidence="1">
    <location>
        <begin position="15"/>
        <end position="37"/>
    </location>
</feature>
<dbReference type="OrthoDB" id="6386726at2"/>
<keyword evidence="1" id="KW-1133">Transmembrane helix</keyword>
<dbReference type="Pfam" id="PF07963">
    <property type="entry name" value="N_methyl"/>
    <property type="match status" value="1"/>
</dbReference>
<reference evidence="2 3" key="1">
    <citation type="submission" date="2018-09" db="EMBL/GenBank/DDBJ databases">
        <title>Phylogeny of the Shewanellaceae, and recommendation for two new genera, Pseudoshewanella and Parashewanella.</title>
        <authorList>
            <person name="Wang G."/>
        </authorList>
    </citation>
    <scope>NUCLEOTIDE SEQUENCE [LARGE SCALE GENOMIC DNA]</scope>
    <source>
        <strain evidence="2 3">C51</strain>
    </source>
</reference>
<dbReference type="PANTHER" id="PTHR30093:SF7">
    <property type="entry name" value="MSHA MAJOR PILIN SUBUNIT MSHA"/>
    <property type="match status" value="1"/>
</dbReference>
<gene>
    <name evidence="2" type="ORF">D5018_11245</name>
</gene>
<dbReference type="Proteomes" id="UP000281474">
    <property type="component" value="Unassembled WGS sequence"/>
</dbReference>
<comment type="caution">
    <text evidence="2">The sequence shown here is derived from an EMBL/GenBank/DDBJ whole genome shotgun (WGS) entry which is preliminary data.</text>
</comment>
<dbReference type="RefSeq" id="WP_121839104.1">
    <property type="nucleotide sequence ID" value="NZ_ML014779.1"/>
</dbReference>
<dbReference type="InterPro" id="IPR045584">
    <property type="entry name" value="Pilin-like"/>
</dbReference>
<name>A0A3L8PW00_9GAMM</name>
<evidence type="ECO:0000313" key="3">
    <source>
        <dbReference type="Proteomes" id="UP000281474"/>
    </source>
</evidence>
<proteinExistence type="predicted"/>
<dbReference type="EMBL" id="QZEI01000030">
    <property type="protein sequence ID" value="RLV59617.1"/>
    <property type="molecule type" value="Genomic_DNA"/>
</dbReference>